<keyword evidence="4" id="KW-0560">Oxidoreductase</keyword>
<evidence type="ECO:0000313" key="6">
    <source>
        <dbReference type="Proteomes" id="UP000785200"/>
    </source>
</evidence>
<dbReference type="Proteomes" id="UP000785200">
    <property type="component" value="Unassembled WGS sequence"/>
</dbReference>
<organism evidence="5 6">
    <name type="scientific">Hyphodiscus hymeniophilus</name>
    <dbReference type="NCBI Taxonomy" id="353542"/>
    <lineage>
        <taxon>Eukaryota</taxon>
        <taxon>Fungi</taxon>
        <taxon>Dikarya</taxon>
        <taxon>Ascomycota</taxon>
        <taxon>Pezizomycotina</taxon>
        <taxon>Leotiomycetes</taxon>
        <taxon>Helotiales</taxon>
        <taxon>Hyphodiscaceae</taxon>
        <taxon>Hyphodiscus</taxon>
    </lineage>
</organism>
<dbReference type="InterPro" id="IPR036188">
    <property type="entry name" value="FAD/NAD-bd_sf"/>
</dbReference>
<keyword evidence="6" id="KW-1185">Reference proteome</keyword>
<dbReference type="GO" id="GO:0050661">
    <property type="term" value="F:NADP binding"/>
    <property type="evidence" value="ECO:0007669"/>
    <property type="project" value="InterPro"/>
</dbReference>
<dbReference type="EMBL" id="VNKQ01000022">
    <property type="protein sequence ID" value="KAG0644923.1"/>
    <property type="molecule type" value="Genomic_DNA"/>
</dbReference>
<dbReference type="SUPFAM" id="SSF51905">
    <property type="entry name" value="FAD/NAD(P)-binding domain"/>
    <property type="match status" value="2"/>
</dbReference>
<evidence type="ECO:0000256" key="2">
    <source>
        <dbReference type="ARBA" id="ARBA00022630"/>
    </source>
</evidence>
<dbReference type="PANTHER" id="PTHR42877">
    <property type="entry name" value="L-ORNITHINE N(5)-MONOOXYGENASE-RELATED"/>
    <property type="match status" value="1"/>
</dbReference>
<evidence type="ECO:0000256" key="3">
    <source>
        <dbReference type="ARBA" id="ARBA00022827"/>
    </source>
</evidence>
<accession>A0A9P6SKY1</accession>
<evidence type="ECO:0000256" key="4">
    <source>
        <dbReference type="ARBA" id="ARBA00023002"/>
    </source>
</evidence>
<protein>
    <submittedName>
        <fullName evidence="5">FAD-binding monooxygenase moxY</fullName>
    </submittedName>
</protein>
<keyword evidence="5" id="KW-0503">Monooxygenase</keyword>
<sequence>MSPTALLPEELPIPEAPLTKLKAPTNIRPGYEIREEPIHTRRPLRIVCMGSGYSGMLMGIIADQRMQNRNIDLVLYERNQTLGGTWLENRYPGCQCDIPAHNYAYSFEPNPEWPNYYALSSHILDYMKKTAEKYGIERFVRYKHSIKHAQWDELQGKWRLKVEHDGQVFEDVCDIFINAGGVLNNWKWPNIPRFQDYKGKLVHSANWDETFDFTNKKVAVIGVGSSAIQIIPKLAKVVSHLTSFIRSHVWVSPAPGINEPTENDPDMDDNYNYAPHVIEKFKSDPDFCQAHRQALINRRIVNFRRSLRESDVQRDAQELFREKMTERLGKSEKGRKLAEMLIPPFPVGCRRQTPGPGYLEALVQDNVDTRWDDIESFTEKGIRTKSGDDLQFDVIVCATGFDTSFRPRFPVIGRGGVNLAKRWDEELPQSYFGMTVPDFPNYFSFIGPGSPISNGSLVIGIQAMGIYIYKCIDKIQTECIRSLEVSHEATADYNEHVQKFLERTVWVAGCRSWYKRGTIEGPVIAIYGGTSFHYVEAIRNPRWEDYKIDLLPMSAPNRFAYLGNGFTIRETKGGRVSDSQTKNFDENWNLFVLPELYD</sequence>
<dbReference type="InterPro" id="IPR051209">
    <property type="entry name" value="FAD-bind_Monooxygenase_sf"/>
</dbReference>
<dbReference type="GO" id="GO:0050660">
    <property type="term" value="F:flavin adenine dinucleotide binding"/>
    <property type="evidence" value="ECO:0007669"/>
    <property type="project" value="InterPro"/>
</dbReference>
<dbReference type="AlphaFoldDB" id="A0A9P6SKY1"/>
<gene>
    <name evidence="5" type="ORF">D0Z07_9360</name>
</gene>
<proteinExistence type="inferred from homology"/>
<comment type="caution">
    <text evidence="5">The sequence shown here is derived from an EMBL/GenBank/DDBJ whole genome shotgun (WGS) entry which is preliminary data.</text>
</comment>
<dbReference type="Gene3D" id="3.50.50.60">
    <property type="entry name" value="FAD/NAD(P)-binding domain"/>
    <property type="match status" value="2"/>
</dbReference>
<dbReference type="PANTHER" id="PTHR42877:SF7">
    <property type="entry name" value="FLAVIN-BINDING MONOOXYGENASE-RELATED"/>
    <property type="match status" value="1"/>
</dbReference>
<comment type="similarity">
    <text evidence="1">Belongs to the FAD-binding monooxygenase family.</text>
</comment>
<dbReference type="Pfam" id="PF00743">
    <property type="entry name" value="FMO-like"/>
    <property type="match status" value="1"/>
</dbReference>
<dbReference type="OrthoDB" id="74360at2759"/>
<dbReference type="GO" id="GO:0004499">
    <property type="term" value="F:N,N-dimethylaniline monooxygenase activity"/>
    <property type="evidence" value="ECO:0007669"/>
    <property type="project" value="InterPro"/>
</dbReference>
<evidence type="ECO:0000313" key="5">
    <source>
        <dbReference type="EMBL" id="KAG0644923.1"/>
    </source>
</evidence>
<keyword evidence="2" id="KW-0285">Flavoprotein</keyword>
<name>A0A9P6SKY1_9HELO</name>
<dbReference type="InterPro" id="IPR020946">
    <property type="entry name" value="Flavin_mOase-like"/>
</dbReference>
<evidence type="ECO:0000256" key="1">
    <source>
        <dbReference type="ARBA" id="ARBA00010139"/>
    </source>
</evidence>
<reference evidence="5" key="1">
    <citation type="submission" date="2019-07" db="EMBL/GenBank/DDBJ databases">
        <title>Hyphodiscus hymeniophilus genome sequencing and assembly.</title>
        <authorList>
            <person name="Kramer G."/>
            <person name="Nodwell J."/>
        </authorList>
    </citation>
    <scope>NUCLEOTIDE SEQUENCE</scope>
    <source>
        <strain evidence="5">ATCC 34498</strain>
    </source>
</reference>
<keyword evidence="3" id="KW-0274">FAD</keyword>